<proteinExistence type="predicted"/>
<dbReference type="Gene3D" id="3.40.395.10">
    <property type="entry name" value="Adenoviral Proteinase, Chain A"/>
    <property type="match status" value="1"/>
</dbReference>
<dbReference type="EMBL" id="JARYMX010000008">
    <property type="protein sequence ID" value="KAJ9539455.1"/>
    <property type="molecule type" value="Genomic_DNA"/>
</dbReference>
<feature type="non-terminal residue" evidence="1">
    <location>
        <position position="230"/>
    </location>
</feature>
<sequence length="230" mass="27640">MEWHALESLASPTKLHSQVIEAWCALMNFEERLRSRESIRRYFFSLEVMGDVNLRSTPYTHKTHYNLFRKSLLSSTKNNWDVVNMRDIDLAFFPMVQDHHFYLVVFNLKSPSIVIIDNHRRHVNYIEDLIKMYKGVSDILVWQTDQNIDDSGVFLMRHMETYMGDLRTWKTGFVPQGKRQDSQIEVLRMKYTTKFMQSEFNKQKHYVRGQVNEYHEIDESVRKQIREQAH</sequence>
<reference evidence="1" key="1">
    <citation type="submission" date="2023-03" db="EMBL/GenBank/DDBJ databases">
        <title>Chromosome-scale reference genome and RAD-based genetic map of yellow starthistle (Centaurea solstitialis) reveal putative structural variation and QTLs associated with invader traits.</title>
        <authorList>
            <person name="Reatini B."/>
            <person name="Cang F.A."/>
            <person name="Jiang Q."/>
            <person name="Mckibben M.T.W."/>
            <person name="Barker M.S."/>
            <person name="Rieseberg L.H."/>
            <person name="Dlugosch K.M."/>
        </authorList>
    </citation>
    <scope>NUCLEOTIDE SEQUENCE</scope>
    <source>
        <strain evidence="1">CAN-66</strain>
        <tissue evidence="1">Leaf</tissue>
    </source>
</reference>
<organism evidence="1 2">
    <name type="scientific">Centaurea solstitialis</name>
    <name type="common">yellow star-thistle</name>
    <dbReference type="NCBI Taxonomy" id="347529"/>
    <lineage>
        <taxon>Eukaryota</taxon>
        <taxon>Viridiplantae</taxon>
        <taxon>Streptophyta</taxon>
        <taxon>Embryophyta</taxon>
        <taxon>Tracheophyta</taxon>
        <taxon>Spermatophyta</taxon>
        <taxon>Magnoliopsida</taxon>
        <taxon>eudicotyledons</taxon>
        <taxon>Gunneridae</taxon>
        <taxon>Pentapetalae</taxon>
        <taxon>asterids</taxon>
        <taxon>campanulids</taxon>
        <taxon>Asterales</taxon>
        <taxon>Asteraceae</taxon>
        <taxon>Carduoideae</taxon>
        <taxon>Cardueae</taxon>
        <taxon>Centaureinae</taxon>
        <taxon>Centaurea</taxon>
    </lineage>
</organism>
<comment type="caution">
    <text evidence="1">The sequence shown here is derived from an EMBL/GenBank/DDBJ whole genome shotgun (WGS) entry which is preliminary data.</text>
</comment>
<dbReference type="InterPro" id="IPR038765">
    <property type="entry name" value="Papain-like_cys_pep_sf"/>
</dbReference>
<keyword evidence="2" id="KW-1185">Reference proteome</keyword>
<gene>
    <name evidence="1" type="ORF">OSB04_032188</name>
</gene>
<evidence type="ECO:0008006" key="3">
    <source>
        <dbReference type="Google" id="ProtNLM"/>
    </source>
</evidence>
<accession>A0AA38SNL8</accession>
<dbReference type="Proteomes" id="UP001172457">
    <property type="component" value="Chromosome 8"/>
</dbReference>
<dbReference type="AlphaFoldDB" id="A0AA38SNL8"/>
<name>A0AA38SNL8_9ASTR</name>
<evidence type="ECO:0000313" key="2">
    <source>
        <dbReference type="Proteomes" id="UP001172457"/>
    </source>
</evidence>
<dbReference type="SUPFAM" id="SSF54001">
    <property type="entry name" value="Cysteine proteinases"/>
    <property type="match status" value="1"/>
</dbReference>
<evidence type="ECO:0000313" key="1">
    <source>
        <dbReference type="EMBL" id="KAJ9539455.1"/>
    </source>
</evidence>
<protein>
    <recommendedName>
        <fullName evidence="3">Ubiquitin-like protease family profile domain-containing protein</fullName>
    </recommendedName>
</protein>